<evidence type="ECO:0000256" key="5">
    <source>
        <dbReference type="ARBA" id="ARBA00022665"/>
    </source>
</evidence>
<dbReference type="GO" id="GO:0005496">
    <property type="term" value="F:steroid binding"/>
    <property type="evidence" value="ECO:0007669"/>
    <property type="project" value="UniProtKB-KW"/>
</dbReference>
<keyword evidence="9" id="KW-0503">Monooxygenase</keyword>
<evidence type="ECO:0000256" key="16">
    <source>
        <dbReference type="ARBA" id="ARBA00044265"/>
    </source>
</evidence>
<dbReference type="InterPro" id="IPR001128">
    <property type="entry name" value="Cyt_P450"/>
</dbReference>
<dbReference type="EC" id="1.14.14.16" evidence="13"/>
<accession>A0A671R3T3</accession>
<evidence type="ECO:0000256" key="14">
    <source>
        <dbReference type="ARBA" id="ARBA00044116"/>
    </source>
</evidence>
<evidence type="ECO:0000256" key="18">
    <source>
        <dbReference type="ARBA" id="ARBA00044304"/>
    </source>
</evidence>
<reference evidence="21" key="1">
    <citation type="submission" date="2025-08" db="UniProtKB">
        <authorList>
            <consortium name="Ensembl"/>
        </authorList>
    </citation>
    <scope>IDENTIFICATION</scope>
</reference>
<dbReference type="Proteomes" id="UP000472260">
    <property type="component" value="Unassembled WGS sequence"/>
</dbReference>
<dbReference type="Gene3D" id="1.10.630.10">
    <property type="entry name" value="Cytochrome P450"/>
    <property type="match status" value="2"/>
</dbReference>
<keyword evidence="10" id="KW-0446">Lipid-binding</keyword>
<comment type="similarity">
    <text evidence="3">Belongs to the cytochrome P450 family.</text>
</comment>
<evidence type="ECO:0000256" key="15">
    <source>
        <dbReference type="ARBA" id="ARBA00044217"/>
    </source>
</evidence>
<evidence type="ECO:0000256" key="9">
    <source>
        <dbReference type="ARBA" id="ARBA00023033"/>
    </source>
</evidence>
<dbReference type="PANTHER" id="PTHR24289">
    <property type="entry name" value="STEROID 17-ALPHA-HYDROXYLASE/17,20 LYASE"/>
    <property type="match status" value="1"/>
</dbReference>
<protein>
    <recommendedName>
        <fullName evidence="14">Steroid 21-hydroxylase</fullName>
        <ecNumber evidence="13">1.14.14.16</ecNumber>
    </recommendedName>
    <alternativeName>
        <fullName evidence="18">21-OHase</fullName>
    </alternativeName>
    <alternativeName>
        <fullName evidence="15">Cytochrome P-450c21</fullName>
    </alternativeName>
    <alternativeName>
        <fullName evidence="19">Cytochrome P450 21</fullName>
    </alternativeName>
    <alternativeName>
        <fullName evidence="17">Cytochrome P450 XXI</fullName>
    </alternativeName>
    <alternativeName>
        <fullName evidence="16">Cytochrome P450-C21</fullName>
    </alternativeName>
</protein>
<keyword evidence="22" id="KW-1185">Reference proteome</keyword>
<sequence>MFLSTDLAAVPKLLHSLSKRCLCPLSLSLPGPPSLPLLGNMLDLAQEHLPIHLTSLALRYGNIYRPHSFTGDIVSSGGQTISLGDFSEEWKAHRRVAHSALHRCIMDSLHSVIVKQAHHLCQVLWDYNGKAVDLSQDFTVAASYVITLTFGKSYDKSSVELQKLQDNTFKLPNPPFSHLMKEVARRDELRGKHIEEFKVRMNGQMMQHHHLCIIGPRVCLGEGLARMELFLVFVTLLRRFQFVWPDDAGEPDYTPVYGITMTPKPYRMHIRHRETVRF</sequence>
<keyword evidence="8 20" id="KW-0408">Iron</keyword>
<keyword evidence="12" id="KW-0755">Steroidogenesis</keyword>
<evidence type="ECO:0000256" key="11">
    <source>
        <dbReference type="ARBA" id="ARBA00023136"/>
    </source>
</evidence>
<evidence type="ECO:0000256" key="17">
    <source>
        <dbReference type="ARBA" id="ARBA00044282"/>
    </source>
</evidence>
<evidence type="ECO:0000256" key="3">
    <source>
        <dbReference type="ARBA" id="ARBA00010617"/>
    </source>
</evidence>
<evidence type="ECO:0000256" key="12">
    <source>
        <dbReference type="ARBA" id="ARBA00023250"/>
    </source>
</evidence>
<dbReference type="GO" id="GO:0006694">
    <property type="term" value="P:steroid biosynthetic process"/>
    <property type="evidence" value="ECO:0007669"/>
    <property type="project" value="UniProtKB-KW"/>
</dbReference>
<evidence type="ECO:0000256" key="20">
    <source>
        <dbReference type="PIRSR" id="PIRSR602401-1"/>
    </source>
</evidence>
<dbReference type="GO" id="GO:0005506">
    <property type="term" value="F:iron ion binding"/>
    <property type="evidence" value="ECO:0007669"/>
    <property type="project" value="InterPro"/>
</dbReference>
<evidence type="ECO:0000256" key="7">
    <source>
        <dbReference type="ARBA" id="ARBA00023002"/>
    </source>
</evidence>
<evidence type="ECO:0000256" key="1">
    <source>
        <dbReference type="ARBA" id="ARBA00001970"/>
    </source>
</evidence>
<evidence type="ECO:0000256" key="10">
    <source>
        <dbReference type="ARBA" id="ARBA00023121"/>
    </source>
</evidence>
<keyword evidence="5" id="KW-0754">Steroid-binding</keyword>
<organism evidence="21 22">
    <name type="scientific">Sinocyclocheilus anshuiensis</name>
    <dbReference type="NCBI Taxonomy" id="1608454"/>
    <lineage>
        <taxon>Eukaryota</taxon>
        <taxon>Metazoa</taxon>
        <taxon>Chordata</taxon>
        <taxon>Craniata</taxon>
        <taxon>Vertebrata</taxon>
        <taxon>Euteleostomi</taxon>
        <taxon>Actinopterygii</taxon>
        <taxon>Neopterygii</taxon>
        <taxon>Teleostei</taxon>
        <taxon>Ostariophysi</taxon>
        <taxon>Cypriniformes</taxon>
        <taxon>Cyprinidae</taxon>
        <taxon>Cyprininae</taxon>
        <taxon>Sinocyclocheilus</taxon>
    </lineage>
</organism>
<dbReference type="Ensembl" id="ENSSANT00000082684.1">
    <property type="protein sequence ID" value="ENSSANP00000077773.1"/>
    <property type="gene ID" value="ENSSANG00000038768.1"/>
</dbReference>
<evidence type="ECO:0000256" key="8">
    <source>
        <dbReference type="ARBA" id="ARBA00023004"/>
    </source>
</evidence>
<evidence type="ECO:0000256" key="2">
    <source>
        <dbReference type="ARBA" id="ARBA00004406"/>
    </source>
</evidence>
<dbReference type="GO" id="GO:0020037">
    <property type="term" value="F:heme binding"/>
    <property type="evidence" value="ECO:0007669"/>
    <property type="project" value="InterPro"/>
</dbReference>
<dbReference type="InterPro" id="IPR002401">
    <property type="entry name" value="Cyt_P450_E_grp-I"/>
</dbReference>
<evidence type="ECO:0000256" key="19">
    <source>
        <dbReference type="ARBA" id="ARBA00044342"/>
    </source>
</evidence>
<dbReference type="AlphaFoldDB" id="A0A671R3T3"/>
<keyword evidence="11" id="KW-0472">Membrane</keyword>
<dbReference type="GO" id="GO:0042448">
    <property type="term" value="P:progesterone metabolic process"/>
    <property type="evidence" value="ECO:0007669"/>
    <property type="project" value="TreeGrafter"/>
</dbReference>
<evidence type="ECO:0000313" key="21">
    <source>
        <dbReference type="Ensembl" id="ENSSANP00000077773.1"/>
    </source>
</evidence>
<name>A0A671R3T3_9TELE</name>
<dbReference type="GO" id="GO:0004508">
    <property type="term" value="F:steroid 17-alpha-monooxygenase activity"/>
    <property type="evidence" value="ECO:0007669"/>
    <property type="project" value="TreeGrafter"/>
</dbReference>
<dbReference type="Pfam" id="PF00067">
    <property type="entry name" value="p450"/>
    <property type="match status" value="2"/>
</dbReference>
<reference evidence="21" key="2">
    <citation type="submission" date="2025-09" db="UniProtKB">
        <authorList>
            <consortium name="Ensembl"/>
        </authorList>
    </citation>
    <scope>IDENTIFICATION</scope>
</reference>
<feature type="binding site" description="axial binding residue" evidence="20">
    <location>
        <position position="219"/>
    </location>
    <ligand>
        <name>heme</name>
        <dbReference type="ChEBI" id="CHEBI:30413"/>
    </ligand>
    <ligandPart>
        <name>Fe</name>
        <dbReference type="ChEBI" id="CHEBI:18248"/>
    </ligandPart>
</feature>
<dbReference type="PRINTS" id="PR00463">
    <property type="entry name" value="EP450I"/>
</dbReference>
<dbReference type="GO" id="GO:0042446">
    <property type="term" value="P:hormone biosynthetic process"/>
    <property type="evidence" value="ECO:0007669"/>
    <property type="project" value="TreeGrafter"/>
</dbReference>
<keyword evidence="6 20" id="KW-0479">Metal-binding</keyword>
<evidence type="ECO:0000256" key="13">
    <source>
        <dbReference type="ARBA" id="ARBA00044040"/>
    </source>
</evidence>
<dbReference type="GO" id="GO:0004509">
    <property type="term" value="F:steroid 21-monooxygenase activity"/>
    <property type="evidence" value="ECO:0007669"/>
    <property type="project" value="UniProtKB-EC"/>
</dbReference>
<evidence type="ECO:0000256" key="4">
    <source>
        <dbReference type="ARBA" id="ARBA00022617"/>
    </source>
</evidence>
<comment type="cofactor">
    <cofactor evidence="20">
        <name>heme</name>
        <dbReference type="ChEBI" id="CHEBI:30413"/>
    </cofactor>
</comment>
<keyword evidence="4 20" id="KW-0349">Heme</keyword>
<dbReference type="InterPro" id="IPR036396">
    <property type="entry name" value="Cyt_P450_sf"/>
</dbReference>
<comment type="cofactor">
    <cofactor evidence="1">
        <name>heme b</name>
        <dbReference type="ChEBI" id="CHEBI:60344"/>
    </cofactor>
</comment>
<evidence type="ECO:0000256" key="6">
    <source>
        <dbReference type="ARBA" id="ARBA00022723"/>
    </source>
</evidence>
<comment type="subcellular location">
    <subcellularLocation>
        <location evidence="2">Endoplasmic reticulum membrane</location>
        <topology evidence="2">Peripheral membrane protein</topology>
    </subcellularLocation>
</comment>
<evidence type="ECO:0000313" key="22">
    <source>
        <dbReference type="Proteomes" id="UP000472260"/>
    </source>
</evidence>
<proteinExistence type="inferred from homology"/>
<dbReference type="PANTHER" id="PTHR24289:SF17">
    <property type="entry name" value="STEROID 21-HYDROXYLASE ISOFORM X1"/>
    <property type="match status" value="1"/>
</dbReference>
<dbReference type="GO" id="GO:0005789">
    <property type="term" value="C:endoplasmic reticulum membrane"/>
    <property type="evidence" value="ECO:0007669"/>
    <property type="project" value="UniProtKB-SubCell"/>
</dbReference>
<keyword evidence="7" id="KW-0560">Oxidoreductase</keyword>
<dbReference type="SUPFAM" id="SSF48264">
    <property type="entry name" value="Cytochrome P450"/>
    <property type="match status" value="1"/>
</dbReference>